<protein>
    <submittedName>
        <fullName evidence="1">Uncharacterized protein</fullName>
    </submittedName>
</protein>
<gene>
    <name evidence="1" type="ORF">MUN78_06975</name>
</gene>
<name>A0ABY4FQV2_9MICO</name>
<dbReference type="EMBL" id="CP095045">
    <property type="protein sequence ID" value="UOQ58559.1"/>
    <property type="molecule type" value="Genomic_DNA"/>
</dbReference>
<dbReference type="Proteomes" id="UP000831786">
    <property type="component" value="Chromosome"/>
</dbReference>
<proteinExistence type="predicted"/>
<evidence type="ECO:0000313" key="1">
    <source>
        <dbReference type="EMBL" id="UOQ58559.1"/>
    </source>
</evidence>
<dbReference type="RefSeq" id="WP_244729604.1">
    <property type="nucleotide sequence ID" value="NZ_CP095045.1"/>
</dbReference>
<reference evidence="1 2" key="1">
    <citation type="submission" date="2022-04" db="EMBL/GenBank/DDBJ databases">
        <title>Leucobacter sp. isolated from rhizosphere of garlic.</title>
        <authorList>
            <person name="Won M."/>
            <person name="Lee C.-M."/>
            <person name="Woen H.-Y."/>
            <person name="Kwon S.-W."/>
        </authorList>
    </citation>
    <scope>NUCLEOTIDE SEQUENCE [LARGE SCALE GENOMIC DNA]</scope>
    <source>
        <strain evidence="1 2">H21R-40</strain>
    </source>
</reference>
<organism evidence="1 2">
    <name type="scientific">Leucobacter allii</name>
    <dbReference type="NCBI Taxonomy" id="2932247"/>
    <lineage>
        <taxon>Bacteria</taxon>
        <taxon>Bacillati</taxon>
        <taxon>Actinomycetota</taxon>
        <taxon>Actinomycetes</taxon>
        <taxon>Micrococcales</taxon>
        <taxon>Microbacteriaceae</taxon>
        <taxon>Leucobacter</taxon>
    </lineage>
</organism>
<accession>A0ABY4FQV2</accession>
<keyword evidence="2" id="KW-1185">Reference proteome</keyword>
<sequence>MITPMDLGGDENIARRVLIRARSIAPCLDSIENGSERWKDAVALLKGVIAELPAPGSRRTRSMGRNGTTMSFEIASAFTNDDVASLRALCTQPDGKLPGLPVGSFPQPGIVDRMWPEGPYT</sequence>
<evidence type="ECO:0000313" key="2">
    <source>
        <dbReference type="Proteomes" id="UP000831786"/>
    </source>
</evidence>